<dbReference type="Proteomes" id="UP001530293">
    <property type="component" value="Unassembled WGS sequence"/>
</dbReference>
<dbReference type="EMBL" id="JALLBG020000155">
    <property type="protein sequence ID" value="KAL3761241.1"/>
    <property type="molecule type" value="Genomic_DNA"/>
</dbReference>
<keyword evidence="3" id="KW-1185">Reference proteome</keyword>
<evidence type="ECO:0000256" key="1">
    <source>
        <dbReference type="SAM" id="MobiDB-lite"/>
    </source>
</evidence>
<reference evidence="2 3" key="1">
    <citation type="submission" date="2024-10" db="EMBL/GenBank/DDBJ databases">
        <title>Updated reference genomes for cyclostephanoid diatoms.</title>
        <authorList>
            <person name="Roberts W.R."/>
            <person name="Alverson A.J."/>
        </authorList>
    </citation>
    <scope>NUCLEOTIDE SEQUENCE [LARGE SCALE GENOMIC DNA]</scope>
    <source>
        <strain evidence="2 3">AJA232-27</strain>
    </source>
</reference>
<protein>
    <submittedName>
        <fullName evidence="2">Uncharacterized protein</fullName>
    </submittedName>
</protein>
<gene>
    <name evidence="2" type="ORF">ACHAWU_007058</name>
</gene>
<dbReference type="InterPro" id="IPR050231">
    <property type="entry name" value="Iron_ascorbate_oxido_reductase"/>
</dbReference>
<name>A0ABD3MH40_9STRA</name>
<dbReference type="Gene3D" id="2.60.120.330">
    <property type="entry name" value="B-lactam Antibiotic, Isopenicillin N Synthase, Chain"/>
    <property type="match status" value="1"/>
</dbReference>
<evidence type="ECO:0000313" key="3">
    <source>
        <dbReference type="Proteomes" id="UP001530293"/>
    </source>
</evidence>
<dbReference type="AlphaFoldDB" id="A0ABD3MH40"/>
<proteinExistence type="predicted"/>
<comment type="caution">
    <text evidence="2">The sequence shown here is derived from an EMBL/GenBank/DDBJ whole genome shotgun (WGS) entry which is preliminary data.</text>
</comment>
<sequence>MTTATMLHCTCGPHPRIDLTAAYAKSANQETRPSSTLSSSCREQILDACRSHGCFHVNIDLDDGGGGGGGDDDDQATTTPLKCLAKPHQQIEQDIESLFQQPSLHLSSNDDGWKEICNGGLYEVPFSVMSSSPSQSTTIENEVDENNILQATFRGRIAESGDEQQSTPEPKLSWEFRRCLQMQGTQEKVTEDDDDEDVLRNNNADLLRRHPLNLLPMWIDALHSVATTVIRLLDIPPQIVLQEKQCRCMNNSTNPNNADDRRCESNSCCSIDLLRVFRYDAVSHSQNNAIEAVLGSSAHSDWGTLTVVWQDDKGGLQTYCHSCDKWSDVVTSSTTETASSTPTTNEKGLGEYSVQLFVHVGDFLSLATIAEGTESNHPKWSSPRHRVVCPPLLRQNSREGDSDTNSGRRSLVYFAYPPPGISLDAARPIVVPLSSRSSLDLPDYDLPELDKVFDHYSLLHNQSHQPQPSEEISNECNPDDNVVSSTRQTYRRIKGVSFDEVIFDKWSQVQRKAK</sequence>
<organism evidence="2 3">
    <name type="scientific">Discostella pseudostelligera</name>
    <dbReference type="NCBI Taxonomy" id="259834"/>
    <lineage>
        <taxon>Eukaryota</taxon>
        <taxon>Sar</taxon>
        <taxon>Stramenopiles</taxon>
        <taxon>Ochrophyta</taxon>
        <taxon>Bacillariophyta</taxon>
        <taxon>Coscinodiscophyceae</taxon>
        <taxon>Thalassiosirophycidae</taxon>
        <taxon>Stephanodiscales</taxon>
        <taxon>Stephanodiscaceae</taxon>
        <taxon>Discostella</taxon>
    </lineage>
</organism>
<dbReference type="PANTHER" id="PTHR47990">
    <property type="entry name" value="2-OXOGLUTARATE (2OG) AND FE(II)-DEPENDENT OXYGENASE SUPERFAMILY PROTEIN-RELATED"/>
    <property type="match status" value="1"/>
</dbReference>
<evidence type="ECO:0000313" key="2">
    <source>
        <dbReference type="EMBL" id="KAL3761241.1"/>
    </source>
</evidence>
<feature type="region of interest" description="Disordered" evidence="1">
    <location>
        <begin position="462"/>
        <end position="481"/>
    </location>
</feature>
<accession>A0ABD3MH40</accession>
<dbReference type="InterPro" id="IPR027443">
    <property type="entry name" value="IPNS-like_sf"/>
</dbReference>
<dbReference type="SUPFAM" id="SSF51197">
    <property type="entry name" value="Clavaminate synthase-like"/>
    <property type="match status" value="1"/>
</dbReference>